<dbReference type="PROSITE" id="PS50850">
    <property type="entry name" value="MFS"/>
    <property type="match status" value="1"/>
</dbReference>
<keyword evidence="4 8" id="KW-1133">Transmembrane helix</keyword>
<gene>
    <name evidence="10" type="ORF">KAF25_011131</name>
</gene>
<proteinExistence type="predicted"/>
<keyword evidence="2" id="KW-0813">Transport</keyword>
<comment type="caution">
    <text evidence="10">The sequence shown here is derived from an EMBL/GenBank/DDBJ whole genome shotgun (WGS) entry which is preliminary data.</text>
</comment>
<keyword evidence="6" id="KW-0325">Glycoprotein</keyword>
<dbReference type="InterPro" id="IPR036259">
    <property type="entry name" value="MFS_trans_sf"/>
</dbReference>
<evidence type="ECO:0000256" key="1">
    <source>
        <dbReference type="ARBA" id="ARBA00004127"/>
    </source>
</evidence>
<feature type="transmembrane region" description="Helical" evidence="8">
    <location>
        <begin position="309"/>
        <end position="328"/>
    </location>
</feature>
<feature type="transmembrane region" description="Helical" evidence="8">
    <location>
        <begin position="505"/>
        <end position="524"/>
    </location>
</feature>
<dbReference type="EMBL" id="JAGPUO010000019">
    <property type="protein sequence ID" value="KAG5656962.1"/>
    <property type="molecule type" value="Genomic_DNA"/>
</dbReference>
<dbReference type="SUPFAM" id="SSF103473">
    <property type="entry name" value="MFS general substrate transporter"/>
    <property type="match status" value="1"/>
</dbReference>
<evidence type="ECO:0000256" key="2">
    <source>
        <dbReference type="ARBA" id="ARBA00022448"/>
    </source>
</evidence>
<feature type="transmembrane region" description="Helical" evidence="8">
    <location>
        <begin position="136"/>
        <end position="156"/>
    </location>
</feature>
<feature type="transmembrane region" description="Helical" evidence="8">
    <location>
        <begin position="437"/>
        <end position="455"/>
    </location>
</feature>
<name>A0A9P7H1T9_9HYPO</name>
<dbReference type="InterPro" id="IPR020846">
    <property type="entry name" value="MFS_dom"/>
</dbReference>
<feature type="transmembrane region" description="Helical" evidence="8">
    <location>
        <begin position="340"/>
        <end position="361"/>
    </location>
</feature>
<feature type="transmembrane region" description="Helical" evidence="8">
    <location>
        <begin position="80"/>
        <end position="99"/>
    </location>
</feature>
<evidence type="ECO:0000256" key="3">
    <source>
        <dbReference type="ARBA" id="ARBA00022692"/>
    </source>
</evidence>
<comment type="subcellular location">
    <subcellularLocation>
        <location evidence="1">Endomembrane system</location>
        <topology evidence="1">Multi-pass membrane protein</topology>
    </subcellularLocation>
</comment>
<dbReference type="Gene3D" id="1.20.1250.20">
    <property type="entry name" value="MFS general substrate transporter like domains"/>
    <property type="match status" value="1"/>
</dbReference>
<keyword evidence="3 8" id="KW-0812">Transmembrane</keyword>
<feature type="transmembrane region" description="Helical" evidence="8">
    <location>
        <begin position="241"/>
        <end position="262"/>
    </location>
</feature>
<feature type="transmembrane region" description="Helical" evidence="8">
    <location>
        <begin position="394"/>
        <end position="416"/>
    </location>
</feature>
<feature type="transmembrane region" description="Helical" evidence="8">
    <location>
        <begin position="168"/>
        <end position="191"/>
    </location>
</feature>
<evidence type="ECO:0000256" key="6">
    <source>
        <dbReference type="ARBA" id="ARBA00023180"/>
    </source>
</evidence>
<feature type="transmembrane region" description="Helical" evidence="8">
    <location>
        <begin position="368"/>
        <end position="388"/>
    </location>
</feature>
<sequence length="539" mass="57411">PAMSERAPLLPSDAENGDYGSLPPPPQDEEITIIGKEISFPRLMVILSTTWLGVFLAAADTTVIATLSAEISSDFSSLSLLSWLATSYLIATAASQPISGRLTDIFGRGPGLVFSNIAFAAGNLICGLATSQQAILIGRVIAGIGGGGLLSIPMFLGSDLVPLRRRAMISGFGNIWFGSGTMVGAVFGGILNDRTSLGWRMAFLVQVPPALLSAVIVHFLIKVPPKQSDKSYIKRIDFAGVFLVTSFMTTLVLGLSVGGNTVPWTHPLPIACISLSGCLFAGFVYWELRVSQPIIPIRLLQSRTVFGSCLASMFCAAIALTSVFYIPLYLQARGDSPTDAGLKIVPASLGAAVGGLVPGFMIKRTGKYVGLAISCLIALIVGTFMFVLQDSETATWMTCVAFFVASIGYNATFNITQTACIAAVDHSNQAVVTSIGHLARSLGGTIGITLASVVYQSSLSTSLWARFGDQPNAAEEIQRIRDDLTELKRLPHGWYPGVLESLMTAFGHVWLVMLAWAILALVGISPIQQHRLYSTLERK</sequence>
<feature type="transmembrane region" description="Helical" evidence="8">
    <location>
        <begin position="43"/>
        <end position="68"/>
    </location>
</feature>
<dbReference type="InterPro" id="IPR011701">
    <property type="entry name" value="MFS"/>
</dbReference>
<dbReference type="GO" id="GO:0000329">
    <property type="term" value="C:fungal-type vacuole membrane"/>
    <property type="evidence" value="ECO:0007669"/>
    <property type="project" value="TreeGrafter"/>
</dbReference>
<evidence type="ECO:0000256" key="4">
    <source>
        <dbReference type="ARBA" id="ARBA00022989"/>
    </source>
</evidence>
<dbReference type="AlphaFoldDB" id="A0A9P7H1T9"/>
<accession>A0A9P7H1T9</accession>
<organism evidence="10 11">
    <name type="scientific">Fusarium avenaceum</name>
    <dbReference type="NCBI Taxonomy" id="40199"/>
    <lineage>
        <taxon>Eukaryota</taxon>
        <taxon>Fungi</taxon>
        <taxon>Dikarya</taxon>
        <taxon>Ascomycota</taxon>
        <taxon>Pezizomycotina</taxon>
        <taxon>Sordariomycetes</taxon>
        <taxon>Hypocreomycetidae</taxon>
        <taxon>Hypocreales</taxon>
        <taxon>Nectriaceae</taxon>
        <taxon>Fusarium</taxon>
        <taxon>Fusarium tricinctum species complex</taxon>
    </lineage>
</organism>
<dbReference type="PANTHER" id="PTHR23501">
    <property type="entry name" value="MAJOR FACILITATOR SUPERFAMILY"/>
    <property type="match status" value="1"/>
</dbReference>
<evidence type="ECO:0000313" key="10">
    <source>
        <dbReference type="EMBL" id="KAG5656962.1"/>
    </source>
</evidence>
<protein>
    <recommendedName>
        <fullName evidence="9">Major facilitator superfamily (MFS) profile domain-containing protein</fullName>
    </recommendedName>
</protein>
<keyword evidence="11" id="KW-1185">Reference proteome</keyword>
<dbReference type="Proteomes" id="UP000782241">
    <property type="component" value="Unassembled WGS sequence"/>
</dbReference>
<reference evidence="10" key="1">
    <citation type="submission" date="2021-04" db="EMBL/GenBank/DDBJ databases">
        <title>Draft genome of Fusarium avenaceum strain F156N33, isolated from an atmospheric sample in Virginia.</title>
        <authorList>
            <person name="Yang S."/>
            <person name="Vinatzer B.A."/>
            <person name="Coleman J."/>
        </authorList>
    </citation>
    <scope>NUCLEOTIDE SEQUENCE</scope>
    <source>
        <strain evidence="10">F156N33</strain>
    </source>
</reference>
<feature type="transmembrane region" description="Helical" evidence="8">
    <location>
        <begin position="111"/>
        <end position="130"/>
    </location>
</feature>
<feature type="transmembrane region" description="Helical" evidence="8">
    <location>
        <begin position="197"/>
        <end position="221"/>
    </location>
</feature>
<evidence type="ECO:0000256" key="7">
    <source>
        <dbReference type="SAM" id="MobiDB-lite"/>
    </source>
</evidence>
<evidence type="ECO:0000256" key="5">
    <source>
        <dbReference type="ARBA" id="ARBA00023136"/>
    </source>
</evidence>
<dbReference type="PANTHER" id="PTHR23501:SF191">
    <property type="entry name" value="VACUOLAR BASIC AMINO ACID TRANSPORTER 4"/>
    <property type="match status" value="1"/>
</dbReference>
<dbReference type="Pfam" id="PF07690">
    <property type="entry name" value="MFS_1"/>
    <property type="match status" value="1"/>
</dbReference>
<feature type="region of interest" description="Disordered" evidence="7">
    <location>
        <begin position="1"/>
        <end position="26"/>
    </location>
</feature>
<evidence type="ECO:0000256" key="8">
    <source>
        <dbReference type="SAM" id="Phobius"/>
    </source>
</evidence>
<evidence type="ECO:0000259" key="9">
    <source>
        <dbReference type="PROSITE" id="PS50850"/>
    </source>
</evidence>
<dbReference type="GO" id="GO:0012505">
    <property type="term" value="C:endomembrane system"/>
    <property type="evidence" value="ECO:0007669"/>
    <property type="project" value="UniProtKB-SubCell"/>
</dbReference>
<evidence type="ECO:0000313" key="11">
    <source>
        <dbReference type="Proteomes" id="UP000782241"/>
    </source>
</evidence>
<keyword evidence="5 8" id="KW-0472">Membrane</keyword>
<feature type="domain" description="Major facilitator superfamily (MFS) profile" evidence="9">
    <location>
        <begin position="46"/>
        <end position="532"/>
    </location>
</feature>
<feature type="transmembrane region" description="Helical" evidence="8">
    <location>
        <begin position="268"/>
        <end position="288"/>
    </location>
</feature>
<dbReference type="GO" id="GO:0015174">
    <property type="term" value="F:basic amino acid transmembrane transporter activity"/>
    <property type="evidence" value="ECO:0007669"/>
    <property type="project" value="TreeGrafter"/>
</dbReference>
<feature type="non-terminal residue" evidence="10">
    <location>
        <position position="539"/>
    </location>
</feature>